<dbReference type="Proteomes" id="UP001164745">
    <property type="component" value="Chromosome"/>
</dbReference>
<comment type="similarity">
    <text evidence="1">Belongs to the type-I restriction system S methylase family.</text>
</comment>
<dbReference type="PANTHER" id="PTHR30408">
    <property type="entry name" value="TYPE-1 RESTRICTION ENZYME ECOKI SPECIFICITY PROTEIN"/>
    <property type="match status" value="1"/>
</dbReference>
<dbReference type="RefSeq" id="WP_045165717.1">
    <property type="nucleotide sequence ID" value="NZ_CP113864.1"/>
</dbReference>
<dbReference type="Pfam" id="PF01420">
    <property type="entry name" value="Methylase_S"/>
    <property type="match status" value="2"/>
</dbReference>
<feature type="coiled-coil region" evidence="4">
    <location>
        <begin position="408"/>
        <end position="439"/>
    </location>
</feature>
<feature type="domain" description="Type I restriction modification DNA specificity" evidence="5">
    <location>
        <begin position="251"/>
        <end position="431"/>
    </location>
</feature>
<keyword evidence="6" id="KW-0378">Hydrolase</keyword>
<organism evidence="6 7">
    <name type="scientific">Caldicellulosiruptor naganoensis</name>
    <dbReference type="NCBI Taxonomy" id="29324"/>
    <lineage>
        <taxon>Bacteria</taxon>
        <taxon>Bacillati</taxon>
        <taxon>Bacillota</taxon>
        <taxon>Bacillota incertae sedis</taxon>
        <taxon>Caldicellulosiruptorales</taxon>
        <taxon>Caldicellulosiruptoraceae</taxon>
        <taxon>Caldicellulosiruptor</taxon>
    </lineage>
</organism>
<keyword evidence="3" id="KW-0238">DNA-binding</keyword>
<evidence type="ECO:0000256" key="2">
    <source>
        <dbReference type="ARBA" id="ARBA00022747"/>
    </source>
</evidence>
<dbReference type="SUPFAM" id="SSF116734">
    <property type="entry name" value="DNA methylase specificity domain"/>
    <property type="match status" value="2"/>
</dbReference>
<name>A0ABY7BJ10_9FIRM</name>
<dbReference type="InterPro" id="IPR044946">
    <property type="entry name" value="Restrct_endonuc_typeI_TRD_sf"/>
</dbReference>
<keyword evidence="6" id="KW-0540">Nuclease</keyword>
<dbReference type="PANTHER" id="PTHR30408:SF12">
    <property type="entry name" value="TYPE I RESTRICTION ENZYME MJAVIII SPECIFICITY SUBUNIT"/>
    <property type="match status" value="1"/>
</dbReference>
<evidence type="ECO:0000256" key="1">
    <source>
        <dbReference type="ARBA" id="ARBA00010923"/>
    </source>
</evidence>
<evidence type="ECO:0000256" key="3">
    <source>
        <dbReference type="ARBA" id="ARBA00023125"/>
    </source>
</evidence>
<dbReference type="CDD" id="cd17246">
    <property type="entry name" value="RMtype1_S_SonII-TRD2-CR2_like"/>
    <property type="match status" value="1"/>
</dbReference>
<dbReference type="GO" id="GO:0004519">
    <property type="term" value="F:endonuclease activity"/>
    <property type="evidence" value="ECO:0007669"/>
    <property type="project" value="UniProtKB-KW"/>
</dbReference>
<keyword evidence="6" id="KW-0255">Endonuclease</keyword>
<dbReference type="InterPro" id="IPR052021">
    <property type="entry name" value="Type-I_RS_S_subunit"/>
</dbReference>
<dbReference type="Gene3D" id="1.10.287.1120">
    <property type="entry name" value="Bipartite methylase S protein"/>
    <property type="match status" value="1"/>
</dbReference>
<keyword evidence="4" id="KW-0175">Coiled coil</keyword>
<reference evidence="6" key="1">
    <citation type="submission" date="2022-12" db="EMBL/GenBank/DDBJ databases">
        <authorList>
            <person name="Bing R.G."/>
            <person name="Willard D.J."/>
            <person name="Manesh M.J.H."/>
            <person name="Laemthong T."/>
            <person name="Crosby J.R."/>
            <person name="Kelly R.M."/>
        </authorList>
    </citation>
    <scope>NUCLEOTIDE SEQUENCE</scope>
    <source>
        <strain evidence="6">DSM 8991</strain>
    </source>
</reference>
<keyword evidence="2" id="KW-0680">Restriction system</keyword>
<keyword evidence="7" id="KW-1185">Reference proteome</keyword>
<proteinExistence type="inferred from homology"/>
<accession>A0ABY7BJ10</accession>
<sequence length="456" mass="52424">MAHDGVIKGSNGGNVKVANNAEFPKEWTIVSLERDCVLISGLRPKGGASDEGIPSLGGEHITLDGRINFSDVNAKYIPEKFFKIMTKGKTEENDILINKDGANTGKVAMLKKKFYKDIAINEHLFILRSKKLFVQQYLFYWLFSRFGQKQITDRITGSAQPGLSSTFIKNFLVPRTPLPEQRKIAEILETIDSAIEKTDAIIEKYKRIKQGLMQDLLTKGVVNEGEGESERWRLRDENIDKFKDSPLGRIPEEWEVVKLLDVSNKIIDGTHYTPTYTEDGVPFLRVIDIQQQNIDLDSVMKIKYEEDKFLAKRCLPEYGDILYSKNGTIGISKLVDWKWGFSIFVSLCLIKPKHEKVFNIFLKYFLDSDWVKKQIILRAKQLSVTNLHLEEIREFIISLPHLSEQQRIASILSQIDEAIEKEQAYKEKLERIKKGLMEDLLTGKVRVNHLIEEEEK</sequence>
<evidence type="ECO:0000256" key="4">
    <source>
        <dbReference type="SAM" id="Coils"/>
    </source>
</evidence>
<feature type="domain" description="Type I restriction modification DNA specificity" evidence="5">
    <location>
        <begin position="90"/>
        <end position="198"/>
    </location>
</feature>
<evidence type="ECO:0000313" key="6">
    <source>
        <dbReference type="EMBL" id="WAM31021.1"/>
    </source>
</evidence>
<dbReference type="EMBL" id="CP113864">
    <property type="protein sequence ID" value="WAM31021.1"/>
    <property type="molecule type" value="Genomic_DNA"/>
</dbReference>
<gene>
    <name evidence="6" type="ORF">OTJ99_001825</name>
</gene>
<protein>
    <submittedName>
        <fullName evidence="6">Restriction endonuclease subunit S</fullName>
    </submittedName>
</protein>
<dbReference type="InterPro" id="IPR000055">
    <property type="entry name" value="Restrct_endonuc_typeI_TRD"/>
</dbReference>
<dbReference type="Gene3D" id="3.90.220.20">
    <property type="entry name" value="DNA methylase specificity domains"/>
    <property type="match status" value="2"/>
</dbReference>
<evidence type="ECO:0000259" key="5">
    <source>
        <dbReference type="Pfam" id="PF01420"/>
    </source>
</evidence>
<evidence type="ECO:0000313" key="7">
    <source>
        <dbReference type="Proteomes" id="UP001164745"/>
    </source>
</evidence>